<dbReference type="InterPro" id="IPR014871">
    <property type="entry name" value="dUTPase/dCTP_pyrophosphatase"/>
</dbReference>
<dbReference type="CDD" id="cd11527">
    <property type="entry name" value="NTP-PPase_dUTPase"/>
    <property type="match status" value="1"/>
</dbReference>
<evidence type="ECO:0000313" key="1">
    <source>
        <dbReference type="EMBL" id="CAA6805722.1"/>
    </source>
</evidence>
<dbReference type="EC" id="3.6.1.23" evidence="1"/>
<dbReference type="EMBL" id="CACVAW010000020">
    <property type="protein sequence ID" value="CAA6805722.1"/>
    <property type="molecule type" value="Genomic_DNA"/>
</dbReference>
<dbReference type="SUPFAM" id="SSF101386">
    <property type="entry name" value="all-alpha NTP pyrophosphatases"/>
    <property type="match status" value="1"/>
</dbReference>
<dbReference type="GO" id="GO:0004170">
    <property type="term" value="F:dUTP diphosphatase activity"/>
    <property type="evidence" value="ECO:0007669"/>
    <property type="project" value="UniProtKB-EC"/>
</dbReference>
<protein>
    <submittedName>
        <fullName evidence="1">Dimeric dUTPase (EC)</fullName>
        <ecNumber evidence="1">3.6.1.23</ecNumber>
    </submittedName>
</protein>
<reference evidence="1" key="1">
    <citation type="submission" date="2020-01" db="EMBL/GenBank/DDBJ databases">
        <authorList>
            <person name="Meier V. D."/>
            <person name="Meier V D."/>
        </authorList>
    </citation>
    <scope>NUCLEOTIDE SEQUENCE</scope>
    <source>
        <strain evidence="1">HLG_WM_MAG_12</strain>
    </source>
</reference>
<sequence>MLILGLVLEIRDKFYEMLELQLVLNNETNGLEWTKGYNKNNKLIDWNRCIYMESAELIDSFSWKHWKNINSATDWDNVYIELVDIWHFILSLKLESNQNNIVNTDELSKNEFTKLKNLKAQENIYDILEITRELINNTSSQNSDLNKTIEIYFRLCTSCGMSFDNIYDLYIGKNVLNKFRQDNGYKTGKYIKIWNGKEDNQIMMQIMQSLEKINFNILYNELEVEYKKVS</sequence>
<dbReference type="Pfam" id="PF08761">
    <property type="entry name" value="dUTPase_2"/>
    <property type="match status" value="1"/>
</dbReference>
<organism evidence="1">
    <name type="scientific">uncultured Campylobacterales bacterium</name>
    <dbReference type="NCBI Taxonomy" id="352960"/>
    <lineage>
        <taxon>Bacteria</taxon>
        <taxon>Pseudomonadati</taxon>
        <taxon>Campylobacterota</taxon>
        <taxon>Epsilonproteobacteria</taxon>
        <taxon>Campylobacterales</taxon>
        <taxon>environmental samples</taxon>
    </lineage>
</organism>
<dbReference type="Gene3D" id="1.10.4010.10">
    <property type="entry name" value="Type II deoxyuridine triphosphatase"/>
    <property type="match status" value="1"/>
</dbReference>
<name>A0A6S6S7I1_9BACT</name>
<proteinExistence type="predicted"/>
<gene>
    <name evidence="1" type="ORF">HELGO_WM13519</name>
</gene>
<accession>A0A6S6S7I1</accession>
<keyword evidence="1" id="KW-0378">Hydrolase</keyword>
<dbReference type="AlphaFoldDB" id="A0A6S6S7I1"/>